<organism evidence="3 4">
    <name type="scientific">Herbidospora solisilvae</name>
    <dbReference type="NCBI Taxonomy" id="2696284"/>
    <lineage>
        <taxon>Bacteria</taxon>
        <taxon>Bacillati</taxon>
        <taxon>Actinomycetota</taxon>
        <taxon>Actinomycetes</taxon>
        <taxon>Streptosporangiales</taxon>
        <taxon>Streptosporangiaceae</taxon>
        <taxon>Herbidospora</taxon>
    </lineage>
</organism>
<dbReference type="AlphaFoldDB" id="A0A7C9NHB9"/>
<keyword evidence="4" id="KW-1185">Reference proteome</keyword>
<accession>A0A7C9NHB9</accession>
<name>A0A7C9NHB9_9ACTN</name>
<evidence type="ECO:0000313" key="3">
    <source>
        <dbReference type="EMBL" id="NAS25135.1"/>
    </source>
</evidence>
<protein>
    <submittedName>
        <fullName evidence="3">Barnase inhibitor</fullName>
    </submittedName>
</protein>
<evidence type="ECO:0000259" key="2">
    <source>
        <dbReference type="Pfam" id="PF01337"/>
    </source>
</evidence>
<dbReference type="SUPFAM" id="SSF52038">
    <property type="entry name" value="Barstar-related"/>
    <property type="match status" value="1"/>
</dbReference>
<dbReference type="Pfam" id="PF01337">
    <property type="entry name" value="Barstar"/>
    <property type="match status" value="1"/>
</dbReference>
<comment type="similarity">
    <text evidence="1">Belongs to the barstar family.</text>
</comment>
<evidence type="ECO:0000313" key="4">
    <source>
        <dbReference type="Proteomes" id="UP000479526"/>
    </source>
</evidence>
<sequence>MLSRFVRAPRTVGVATAIAEVKERGGIPHPLDGAEMVTSAAAFEAIARALDFPPGFGHYLDSLYDHLTDLSWLSPGEHVLIWSRPSVLRKIDATAYDGLGSVLSDAASDGTKGDATLTVVMLDN</sequence>
<gene>
    <name evidence="3" type="ORF">GT755_26060</name>
</gene>
<reference evidence="3 4" key="1">
    <citation type="submission" date="2020-01" db="EMBL/GenBank/DDBJ databases">
        <title>Herbidospora sp. NEAU-GS84 nov., a novel actinomycete isolated from soil.</title>
        <authorList>
            <person name="Han L."/>
        </authorList>
    </citation>
    <scope>NUCLEOTIDE SEQUENCE [LARGE SCALE GENOMIC DNA]</scope>
    <source>
        <strain evidence="3 4">NEAU-GS84</strain>
    </source>
</reference>
<dbReference type="InterPro" id="IPR035905">
    <property type="entry name" value="Barstar-like_sf"/>
</dbReference>
<dbReference type="Gene3D" id="3.30.370.10">
    <property type="entry name" value="Barstar-like"/>
    <property type="match status" value="1"/>
</dbReference>
<dbReference type="RefSeq" id="WP_161482260.1">
    <property type="nucleotide sequence ID" value="NZ_WXEW01000008.1"/>
</dbReference>
<dbReference type="InterPro" id="IPR000468">
    <property type="entry name" value="Barstar"/>
</dbReference>
<comment type="caution">
    <text evidence="3">The sequence shown here is derived from an EMBL/GenBank/DDBJ whole genome shotgun (WGS) entry which is preliminary data.</text>
</comment>
<proteinExistence type="inferred from homology"/>
<feature type="domain" description="Barstar (barnase inhibitor)" evidence="2">
    <location>
        <begin position="31"/>
        <end position="115"/>
    </location>
</feature>
<evidence type="ECO:0000256" key="1">
    <source>
        <dbReference type="ARBA" id="ARBA00006845"/>
    </source>
</evidence>
<dbReference type="Proteomes" id="UP000479526">
    <property type="component" value="Unassembled WGS sequence"/>
</dbReference>
<dbReference type="EMBL" id="WXEW01000008">
    <property type="protein sequence ID" value="NAS25135.1"/>
    <property type="molecule type" value="Genomic_DNA"/>
</dbReference>